<dbReference type="InterPro" id="IPR046342">
    <property type="entry name" value="CBS_dom_sf"/>
</dbReference>
<sequence length="876" mass="97430">MRVRMSGSYSRLVESTEHLHGRRDDHEGAWTDRDYSYTVFYGGPQIAMIAVAVILVLICALLTGLTLAVCGLDMNYLQLRSVAGTPQERRQAREVIRMKRRENWMLCSLILCSVACSQTFPFVIQSVWHGPQFWVPVLISTLTMTIFVEIIPQFLIPQQAIAWGYYCWPVIWGCMWTTCFITFPLGWLLDKLQTRKDRIGIFTNDELRAVIQYHEQSEKRGGSLGQDTARIMLGALKLDSQKIGRNTRISRSVTHEQDIEKADAAIDQSIIVKWDAIKAVDIDETVDEAFIGKVQSWSYSRIPVISKPAQATNQDSRGSETKGWEGNRVYGFLHVKNLVGIDVKSPGKAENKLKVRDLPLYPLPIVRADMSVYELLNLFQLGMSRMAVVVRESSAAGNGKTGSPRWTATDRTNTRLMSNLKGAKGKSYWTWDYLKFAQAAAVDQAHPRQIVLGIECPKPLGIVTFEDIIDAILRKTSRDERDFFDRDCSLPPTKFKKSGDFSSNSNALRTDNGLPRSPKRAHVTFEKSVNPGTMRKRKVSNKISAPGGLDGADDRSLDGYYHSSTRLPKSRRKSTGSSYTNNSAGGFHGGDDSGNVMENANFMTPAEIVELANTSSSDCPGNPYSHVKVASLPTRRSDSAVSEERGLRNSSIGPKLPQLRRVAPFSRDNASSIERKAEDQQGDVLTELSMPIPMVDLGPLYVFNVQLGHDPNTSGVHVEETEETPEASERDAHARERSGETVSLMSWSSNDDAQQITHVYDAFPILSGGTSESSLATKNLDAAAEKGKAKSYDGFPPELLENTNKENRLPEYLSKTLPRSVGAELDLEELLEKANDVTPPAREGSFHDDRALLPSQRRKVEHTSVGLGTRSSSLWF</sequence>
<dbReference type="PANTHER" id="PTHR12064:SF97">
    <property type="entry name" value="METAL TRANSPORTER CNNM-5"/>
    <property type="match status" value="1"/>
</dbReference>
<feature type="compositionally biased region" description="Basic and acidic residues" evidence="3">
    <location>
        <begin position="635"/>
        <end position="647"/>
    </location>
</feature>
<dbReference type="EMBL" id="JAFJYH010000140">
    <property type="protein sequence ID" value="KAG4417989.1"/>
    <property type="molecule type" value="Genomic_DNA"/>
</dbReference>
<evidence type="ECO:0000259" key="5">
    <source>
        <dbReference type="PROSITE" id="PS51846"/>
    </source>
</evidence>
<dbReference type="OrthoDB" id="5353557at2759"/>
<comment type="caution">
    <text evidence="6">The sequence shown here is derived from an EMBL/GenBank/DDBJ whole genome shotgun (WGS) entry which is preliminary data.</text>
</comment>
<reference evidence="6" key="1">
    <citation type="submission" date="2021-02" db="EMBL/GenBank/DDBJ databases">
        <title>Genome sequence Cadophora malorum strain M34.</title>
        <authorList>
            <person name="Stefanovic E."/>
            <person name="Vu D."/>
            <person name="Scully C."/>
            <person name="Dijksterhuis J."/>
            <person name="Roader J."/>
            <person name="Houbraken J."/>
        </authorList>
    </citation>
    <scope>NUCLEOTIDE SEQUENCE</scope>
    <source>
        <strain evidence="6">M34</strain>
    </source>
</reference>
<dbReference type="InterPro" id="IPR002550">
    <property type="entry name" value="CNNM"/>
</dbReference>
<protein>
    <recommendedName>
        <fullName evidence="5">CNNM transmembrane domain-containing protein</fullName>
    </recommendedName>
</protein>
<dbReference type="Proteomes" id="UP000664132">
    <property type="component" value="Unassembled WGS sequence"/>
</dbReference>
<feature type="compositionally biased region" description="Polar residues" evidence="3">
    <location>
        <begin position="500"/>
        <end position="509"/>
    </location>
</feature>
<dbReference type="GO" id="GO:0005737">
    <property type="term" value="C:cytoplasm"/>
    <property type="evidence" value="ECO:0007669"/>
    <property type="project" value="TreeGrafter"/>
</dbReference>
<evidence type="ECO:0000313" key="7">
    <source>
        <dbReference type="Proteomes" id="UP000664132"/>
    </source>
</evidence>
<feature type="region of interest" description="Disordered" evidence="3">
    <location>
        <begin position="835"/>
        <end position="864"/>
    </location>
</feature>
<keyword evidence="2 4" id="KW-0812">Transmembrane</keyword>
<keyword evidence="7" id="KW-1185">Reference proteome</keyword>
<evidence type="ECO:0000256" key="2">
    <source>
        <dbReference type="PROSITE-ProRule" id="PRU01193"/>
    </source>
</evidence>
<feature type="transmembrane region" description="Helical" evidence="4">
    <location>
        <begin position="103"/>
        <end position="127"/>
    </location>
</feature>
<dbReference type="Pfam" id="PF01595">
    <property type="entry name" value="CNNM"/>
    <property type="match status" value="1"/>
</dbReference>
<name>A0A8H7WAF9_9HELO</name>
<feature type="region of interest" description="Disordered" evidence="3">
    <location>
        <begin position="714"/>
        <end position="741"/>
    </location>
</feature>
<keyword evidence="2 4" id="KW-1133">Transmembrane helix</keyword>
<dbReference type="GO" id="GO:0016020">
    <property type="term" value="C:membrane"/>
    <property type="evidence" value="ECO:0007669"/>
    <property type="project" value="UniProtKB-UniRule"/>
</dbReference>
<keyword evidence="2 4" id="KW-0472">Membrane</keyword>
<dbReference type="Gene3D" id="3.10.580.10">
    <property type="entry name" value="CBS-domain"/>
    <property type="match status" value="1"/>
</dbReference>
<proteinExistence type="predicted"/>
<feature type="region of interest" description="Disordered" evidence="3">
    <location>
        <begin position="495"/>
        <end position="593"/>
    </location>
</feature>
<feature type="region of interest" description="Disordered" evidence="3">
    <location>
        <begin position="635"/>
        <end position="654"/>
    </location>
</feature>
<dbReference type="GO" id="GO:0010960">
    <property type="term" value="P:magnesium ion homeostasis"/>
    <property type="evidence" value="ECO:0007669"/>
    <property type="project" value="InterPro"/>
</dbReference>
<accession>A0A8H7WAF9</accession>
<keyword evidence="1" id="KW-0677">Repeat</keyword>
<organism evidence="6 7">
    <name type="scientific">Cadophora malorum</name>
    <dbReference type="NCBI Taxonomy" id="108018"/>
    <lineage>
        <taxon>Eukaryota</taxon>
        <taxon>Fungi</taxon>
        <taxon>Dikarya</taxon>
        <taxon>Ascomycota</taxon>
        <taxon>Pezizomycotina</taxon>
        <taxon>Leotiomycetes</taxon>
        <taxon>Helotiales</taxon>
        <taxon>Ploettnerulaceae</taxon>
        <taxon>Cadophora</taxon>
    </lineage>
</organism>
<feature type="transmembrane region" description="Helical" evidence="4">
    <location>
        <begin position="46"/>
        <end position="70"/>
    </location>
</feature>
<dbReference type="InterPro" id="IPR045095">
    <property type="entry name" value="ACDP"/>
</dbReference>
<feature type="domain" description="CNNM transmembrane" evidence="5">
    <location>
        <begin position="41"/>
        <end position="224"/>
    </location>
</feature>
<feature type="compositionally biased region" description="Polar residues" evidence="3">
    <location>
        <begin position="575"/>
        <end position="584"/>
    </location>
</feature>
<evidence type="ECO:0000256" key="3">
    <source>
        <dbReference type="SAM" id="MobiDB-lite"/>
    </source>
</evidence>
<dbReference type="SUPFAM" id="SSF54631">
    <property type="entry name" value="CBS-domain pair"/>
    <property type="match status" value="1"/>
</dbReference>
<feature type="compositionally biased region" description="Basic and acidic residues" evidence="3">
    <location>
        <begin position="727"/>
        <end position="739"/>
    </location>
</feature>
<feature type="transmembrane region" description="Helical" evidence="4">
    <location>
        <begin position="163"/>
        <end position="189"/>
    </location>
</feature>
<evidence type="ECO:0000256" key="1">
    <source>
        <dbReference type="ARBA" id="ARBA00022737"/>
    </source>
</evidence>
<feature type="transmembrane region" description="Helical" evidence="4">
    <location>
        <begin position="133"/>
        <end position="151"/>
    </location>
</feature>
<evidence type="ECO:0000313" key="6">
    <source>
        <dbReference type="EMBL" id="KAG4417989.1"/>
    </source>
</evidence>
<evidence type="ECO:0000256" key="4">
    <source>
        <dbReference type="SAM" id="Phobius"/>
    </source>
</evidence>
<dbReference type="AlphaFoldDB" id="A0A8H7WAF9"/>
<dbReference type="PANTHER" id="PTHR12064">
    <property type="entry name" value="METAL TRANSPORTER CNNM"/>
    <property type="match status" value="1"/>
</dbReference>
<dbReference type="PROSITE" id="PS51846">
    <property type="entry name" value="CNNM"/>
    <property type="match status" value="1"/>
</dbReference>
<dbReference type="GO" id="GO:0030026">
    <property type="term" value="P:intracellular manganese ion homeostasis"/>
    <property type="evidence" value="ECO:0007669"/>
    <property type="project" value="TreeGrafter"/>
</dbReference>
<gene>
    <name evidence="6" type="ORF">IFR04_008883</name>
</gene>